<organism evidence="2 3">
    <name type="scientific">Nocardia macrotermitis</name>
    <dbReference type="NCBI Taxonomy" id="2585198"/>
    <lineage>
        <taxon>Bacteria</taxon>
        <taxon>Bacillati</taxon>
        <taxon>Actinomycetota</taxon>
        <taxon>Actinomycetes</taxon>
        <taxon>Mycobacteriales</taxon>
        <taxon>Nocardiaceae</taxon>
        <taxon>Nocardia</taxon>
    </lineage>
</organism>
<dbReference type="OrthoDB" id="4560128at2"/>
<accession>A0A7K0CZS1</accession>
<proteinExistence type="predicted"/>
<keyword evidence="1" id="KW-0472">Membrane</keyword>
<dbReference type="RefSeq" id="WP_153409686.1">
    <property type="nucleotide sequence ID" value="NZ_WEGK01000003.1"/>
</dbReference>
<keyword evidence="3" id="KW-1185">Reference proteome</keyword>
<feature type="transmembrane region" description="Helical" evidence="1">
    <location>
        <begin position="20"/>
        <end position="44"/>
    </location>
</feature>
<evidence type="ECO:0000313" key="2">
    <source>
        <dbReference type="EMBL" id="MQY18958.1"/>
    </source>
</evidence>
<protein>
    <submittedName>
        <fullName evidence="2">Uncharacterized protein</fullName>
    </submittedName>
</protein>
<dbReference type="EMBL" id="WEGK01000003">
    <property type="protein sequence ID" value="MQY18958.1"/>
    <property type="molecule type" value="Genomic_DNA"/>
</dbReference>
<feature type="transmembrane region" description="Helical" evidence="1">
    <location>
        <begin position="85"/>
        <end position="109"/>
    </location>
</feature>
<sequence>MTRRRVPGPARHEPLIPAGLTLAVLAGTTIIAGVLGGGALSALLSWHRPALTSPTAAVGIVERLVRHPADPAAAWPHEPRPGPVWLTWPCILLAAIVWSAGMIILGGLIDERLGRRHRDQGLASSTDLYRTGLDARSAVRKAVHEYPNLTTEHPVRRRWR</sequence>
<evidence type="ECO:0000313" key="3">
    <source>
        <dbReference type="Proteomes" id="UP000438448"/>
    </source>
</evidence>
<evidence type="ECO:0000256" key="1">
    <source>
        <dbReference type="SAM" id="Phobius"/>
    </source>
</evidence>
<reference evidence="2 3" key="1">
    <citation type="submission" date="2019-10" db="EMBL/GenBank/DDBJ databases">
        <title>Nocardia macrotermitis sp. nov. and Nocardia aurantia sp. nov., isolated from the gut of fungus growing-termite Macrotermes natalensis.</title>
        <authorList>
            <person name="Benndorf R."/>
            <person name="Schwitalla J."/>
            <person name="Martin K."/>
            <person name="De Beer W."/>
            <person name="Kaster A.-K."/>
            <person name="Vollmers J."/>
            <person name="Poulsen M."/>
            <person name="Beemelmanns C."/>
        </authorList>
    </citation>
    <scope>NUCLEOTIDE SEQUENCE [LARGE SCALE GENOMIC DNA]</scope>
    <source>
        <strain evidence="2 3">RB20</strain>
    </source>
</reference>
<gene>
    <name evidence="2" type="ORF">NRB20_20420</name>
</gene>
<dbReference type="Proteomes" id="UP000438448">
    <property type="component" value="Unassembled WGS sequence"/>
</dbReference>
<dbReference type="AlphaFoldDB" id="A0A7K0CZS1"/>
<comment type="caution">
    <text evidence="2">The sequence shown here is derived from an EMBL/GenBank/DDBJ whole genome shotgun (WGS) entry which is preliminary data.</text>
</comment>
<name>A0A7K0CZS1_9NOCA</name>
<keyword evidence="1" id="KW-0812">Transmembrane</keyword>
<keyword evidence="1" id="KW-1133">Transmembrane helix</keyword>